<evidence type="ECO:0000313" key="2">
    <source>
        <dbReference type="Proteomes" id="UP001597176"/>
    </source>
</evidence>
<organism evidence="1 2">
    <name type="scientific">Methylobacterium marchantiae</name>
    <dbReference type="NCBI Taxonomy" id="600331"/>
    <lineage>
        <taxon>Bacteria</taxon>
        <taxon>Pseudomonadati</taxon>
        <taxon>Pseudomonadota</taxon>
        <taxon>Alphaproteobacteria</taxon>
        <taxon>Hyphomicrobiales</taxon>
        <taxon>Methylobacteriaceae</taxon>
        <taxon>Methylobacterium</taxon>
    </lineage>
</organism>
<keyword evidence="2" id="KW-1185">Reference proteome</keyword>
<comment type="caution">
    <text evidence="1">The sequence shown here is derived from an EMBL/GenBank/DDBJ whole genome shotgun (WGS) entry which is preliminary data.</text>
</comment>
<gene>
    <name evidence="1" type="ORF">ACFQ4G_20645</name>
</gene>
<sequence>MNKGIQINVTGGKNVGFDTIVQGSYTHIGSKDNPERNINDEAFIQVLKDLNNRIVQSPQEKQEIDLLKSDLSELQASFKENKPFKWGSLAESAKVFHEKYGWAGEIIKKIFLNVNFT</sequence>
<accession>A0ABW3X4A8</accession>
<evidence type="ECO:0000313" key="1">
    <source>
        <dbReference type="EMBL" id="MFD1303980.1"/>
    </source>
</evidence>
<dbReference type="RefSeq" id="WP_238202622.1">
    <property type="nucleotide sequence ID" value="NZ_JBHTND010000046.1"/>
</dbReference>
<protein>
    <submittedName>
        <fullName evidence="1">Uncharacterized protein</fullName>
    </submittedName>
</protein>
<proteinExistence type="predicted"/>
<reference evidence="2" key="1">
    <citation type="journal article" date="2019" name="Int. J. Syst. Evol. Microbiol.">
        <title>The Global Catalogue of Microorganisms (GCM) 10K type strain sequencing project: providing services to taxonomists for standard genome sequencing and annotation.</title>
        <authorList>
            <consortium name="The Broad Institute Genomics Platform"/>
            <consortium name="The Broad Institute Genome Sequencing Center for Infectious Disease"/>
            <person name="Wu L."/>
            <person name="Ma J."/>
        </authorList>
    </citation>
    <scope>NUCLEOTIDE SEQUENCE [LARGE SCALE GENOMIC DNA]</scope>
    <source>
        <strain evidence="2">CCUG 56108</strain>
    </source>
</reference>
<name>A0ABW3X4A8_9HYPH</name>
<dbReference type="EMBL" id="JBHTND010000046">
    <property type="protein sequence ID" value="MFD1303980.1"/>
    <property type="molecule type" value="Genomic_DNA"/>
</dbReference>
<dbReference type="Proteomes" id="UP001597176">
    <property type="component" value="Unassembled WGS sequence"/>
</dbReference>